<feature type="domain" description="PH" evidence="2">
    <location>
        <begin position="538"/>
        <end position="651"/>
    </location>
</feature>
<dbReference type="EMBL" id="JARQZJ010000039">
    <property type="protein sequence ID" value="KAK9876942.1"/>
    <property type="molecule type" value="Genomic_DNA"/>
</dbReference>
<name>A0AAW1TZF2_9CUCU</name>
<protein>
    <recommendedName>
        <fullName evidence="2">PH domain-containing protein</fullName>
    </recommendedName>
</protein>
<dbReference type="Gene3D" id="2.30.29.30">
    <property type="entry name" value="Pleckstrin-homology domain (PH domain)/Phosphotyrosine-binding domain (PTB)"/>
    <property type="match status" value="1"/>
</dbReference>
<reference evidence="3 4" key="1">
    <citation type="submission" date="2023-03" db="EMBL/GenBank/DDBJ databases">
        <title>Genome insight into feeding habits of ladybird beetles.</title>
        <authorList>
            <person name="Li H.-S."/>
            <person name="Huang Y.-H."/>
            <person name="Pang H."/>
        </authorList>
    </citation>
    <scope>NUCLEOTIDE SEQUENCE [LARGE SCALE GENOMIC DNA]</scope>
    <source>
        <strain evidence="3">SYSU_2023b</strain>
        <tissue evidence="3">Whole body</tissue>
    </source>
</reference>
<feature type="region of interest" description="Disordered" evidence="1">
    <location>
        <begin position="207"/>
        <end position="235"/>
    </location>
</feature>
<dbReference type="Pfam" id="PF08174">
    <property type="entry name" value="Anillin"/>
    <property type="match status" value="1"/>
</dbReference>
<dbReference type="SUPFAM" id="SSF50729">
    <property type="entry name" value="PH domain-like"/>
    <property type="match status" value="1"/>
</dbReference>
<sequence length="665" mass="76724">MNFVQSETTIMDNIKSTVKIARKSGTKVLASILRRSRRSLNRFRYERNDDNFSTDLSENNIGIVEEANKDEQVPHLNACESNENIHKCNYNVRKIQDKDEKIYNSCETVEISKCDKTVVTDVESEPTSSKTKTQVTLDSYFCVSGTSNSKRNNEQKHSSIKNLRKYGAKKLFVKNIYQALEEEMPRINNDIRHNIIQKKIVVSMDDPCKSRRSPLTTPICKTSSGNGSSKDKSVIKTDSEMKNSVEWTIVENDSAISSQSCGSTEQLDISFSSSYGSNESISDLLSDSDDGEVSKTVDETETHFAIFVFLRRKCREHFSNMNKISKKLRILRGREVKDVVEDLLQTERELLISSENYISCISNITNCNYDLDETVYEQSATVTISDILIPMKRRLKNYSETYYVCIARSEKTTLTTKCITPQKLNGKLCLVFEEDLVFEKLTKNFSIQISIYELSFSEKRRLFRRGTQTRPVNCYRFKALVSNPKGKHGILHSAFKQCGAFQISLKNIEQNIVYNTFPSLSLGRQAEISKMISNLFINSTKKGYINFGQRHAKDDIIIWNVKYVCLENSVLKIFNPSKDLDLNEKPLVQIDLQKVSSELITHTCHLKYCIQLDLICEDPEFQFKFNYSYFLRANTRSDFECWFKEINHVLSTLQQWNMLEYIDKF</sequence>
<dbReference type="Proteomes" id="UP001431783">
    <property type="component" value="Unassembled WGS sequence"/>
</dbReference>
<feature type="compositionally biased region" description="Polar residues" evidence="1">
    <location>
        <begin position="213"/>
        <end position="228"/>
    </location>
</feature>
<dbReference type="InterPro" id="IPR001849">
    <property type="entry name" value="PH_domain"/>
</dbReference>
<evidence type="ECO:0000259" key="2">
    <source>
        <dbReference type="PROSITE" id="PS50003"/>
    </source>
</evidence>
<accession>A0AAW1TZF2</accession>
<evidence type="ECO:0000313" key="4">
    <source>
        <dbReference type="Proteomes" id="UP001431783"/>
    </source>
</evidence>
<evidence type="ECO:0000256" key="1">
    <source>
        <dbReference type="SAM" id="MobiDB-lite"/>
    </source>
</evidence>
<comment type="caution">
    <text evidence="3">The sequence shown here is derived from an EMBL/GenBank/DDBJ whole genome shotgun (WGS) entry which is preliminary data.</text>
</comment>
<dbReference type="PROSITE" id="PS50003">
    <property type="entry name" value="PH_DOMAIN"/>
    <property type="match status" value="1"/>
</dbReference>
<evidence type="ECO:0000313" key="3">
    <source>
        <dbReference type="EMBL" id="KAK9876942.1"/>
    </source>
</evidence>
<dbReference type="Pfam" id="PF00169">
    <property type="entry name" value="PH"/>
    <property type="match status" value="1"/>
</dbReference>
<dbReference type="AlphaFoldDB" id="A0AAW1TZF2"/>
<proteinExistence type="predicted"/>
<dbReference type="InterPro" id="IPR012966">
    <property type="entry name" value="AHD"/>
</dbReference>
<dbReference type="SMART" id="SM00233">
    <property type="entry name" value="PH"/>
    <property type="match status" value="1"/>
</dbReference>
<keyword evidence="4" id="KW-1185">Reference proteome</keyword>
<gene>
    <name evidence="3" type="ORF">WA026_015976</name>
</gene>
<dbReference type="InterPro" id="IPR011993">
    <property type="entry name" value="PH-like_dom_sf"/>
</dbReference>
<organism evidence="3 4">
    <name type="scientific">Henosepilachna vigintioctopunctata</name>
    <dbReference type="NCBI Taxonomy" id="420089"/>
    <lineage>
        <taxon>Eukaryota</taxon>
        <taxon>Metazoa</taxon>
        <taxon>Ecdysozoa</taxon>
        <taxon>Arthropoda</taxon>
        <taxon>Hexapoda</taxon>
        <taxon>Insecta</taxon>
        <taxon>Pterygota</taxon>
        <taxon>Neoptera</taxon>
        <taxon>Endopterygota</taxon>
        <taxon>Coleoptera</taxon>
        <taxon>Polyphaga</taxon>
        <taxon>Cucujiformia</taxon>
        <taxon>Coccinelloidea</taxon>
        <taxon>Coccinellidae</taxon>
        <taxon>Epilachninae</taxon>
        <taxon>Epilachnini</taxon>
        <taxon>Henosepilachna</taxon>
    </lineage>
</organism>